<comment type="caution">
    <text evidence="1">The sequence shown here is derived from an EMBL/GenBank/DDBJ whole genome shotgun (WGS) entry which is preliminary data.</text>
</comment>
<evidence type="ECO:0000313" key="1">
    <source>
        <dbReference type="EMBL" id="KAH3688555.1"/>
    </source>
</evidence>
<dbReference type="EMBL" id="JAEUBG010000295">
    <property type="protein sequence ID" value="KAH3688555.1"/>
    <property type="molecule type" value="Genomic_DNA"/>
</dbReference>
<reference evidence="1" key="2">
    <citation type="submission" date="2021-01" db="EMBL/GenBank/DDBJ databases">
        <authorList>
            <person name="Schikora-Tamarit M.A."/>
        </authorList>
    </citation>
    <scope>NUCLEOTIDE SEQUENCE</scope>
    <source>
        <strain evidence="1">CBS2887</strain>
    </source>
</reference>
<gene>
    <name evidence="1" type="ORF">WICPIJ_000476</name>
</gene>
<sequence>MTNQPFLDLVQINRGGRFGIVPHFNQFSQIVIQVQNLLVGDVAGSDVPQDQFLQSSRSLDHASWTHHGSDTRPNAAEIRWVFVHDQLGNLIPQNVRLVDGLADDNGFEQSE</sequence>
<proteinExistence type="predicted"/>
<evidence type="ECO:0000313" key="2">
    <source>
        <dbReference type="Proteomes" id="UP000774326"/>
    </source>
</evidence>
<organism evidence="1 2">
    <name type="scientific">Wickerhamomyces pijperi</name>
    <name type="common">Yeast</name>
    <name type="synonym">Pichia pijperi</name>
    <dbReference type="NCBI Taxonomy" id="599730"/>
    <lineage>
        <taxon>Eukaryota</taxon>
        <taxon>Fungi</taxon>
        <taxon>Dikarya</taxon>
        <taxon>Ascomycota</taxon>
        <taxon>Saccharomycotina</taxon>
        <taxon>Saccharomycetes</taxon>
        <taxon>Phaffomycetales</taxon>
        <taxon>Wickerhamomycetaceae</taxon>
        <taxon>Wickerhamomyces</taxon>
    </lineage>
</organism>
<keyword evidence="2" id="KW-1185">Reference proteome</keyword>
<protein>
    <submittedName>
        <fullName evidence="1">Uncharacterized protein</fullName>
    </submittedName>
</protein>
<reference evidence="1" key="1">
    <citation type="journal article" date="2021" name="Open Biol.">
        <title>Shared evolutionary footprints suggest mitochondrial oxidative damage underlies multiple complex I losses in fungi.</title>
        <authorList>
            <person name="Schikora-Tamarit M.A."/>
            <person name="Marcet-Houben M."/>
            <person name="Nosek J."/>
            <person name="Gabaldon T."/>
        </authorList>
    </citation>
    <scope>NUCLEOTIDE SEQUENCE</scope>
    <source>
        <strain evidence="1">CBS2887</strain>
    </source>
</reference>
<name>A0A9P8QGK4_WICPI</name>
<dbReference type="AlphaFoldDB" id="A0A9P8QGK4"/>
<accession>A0A9P8QGK4</accession>
<dbReference type="Proteomes" id="UP000774326">
    <property type="component" value="Unassembled WGS sequence"/>
</dbReference>